<dbReference type="Pfam" id="PF12833">
    <property type="entry name" value="HTH_18"/>
    <property type="match status" value="1"/>
</dbReference>
<dbReference type="Pfam" id="PF12625">
    <property type="entry name" value="Arabinose_bd"/>
    <property type="match status" value="1"/>
</dbReference>
<dbReference type="RefSeq" id="WP_243802242.1">
    <property type="nucleotide sequence ID" value="NZ_JALHAT010000039.1"/>
</dbReference>
<keyword evidence="2" id="KW-0238">DNA-binding</keyword>
<name>A0ABT0AGP2_9SPHN</name>
<evidence type="ECO:0000313" key="6">
    <source>
        <dbReference type="Proteomes" id="UP001162802"/>
    </source>
</evidence>
<keyword evidence="3" id="KW-0804">Transcription</keyword>
<organism evidence="5 6">
    <name type="scientific">Novosphingobium mangrovi</name>
    <name type="common">ex Hu et al. 2023</name>
    <dbReference type="NCBI Taxonomy" id="2930094"/>
    <lineage>
        <taxon>Bacteria</taxon>
        <taxon>Pseudomonadati</taxon>
        <taxon>Pseudomonadota</taxon>
        <taxon>Alphaproteobacteria</taxon>
        <taxon>Sphingomonadales</taxon>
        <taxon>Sphingomonadaceae</taxon>
        <taxon>Novosphingobium</taxon>
    </lineage>
</organism>
<keyword evidence="6" id="KW-1185">Reference proteome</keyword>
<evidence type="ECO:0000256" key="1">
    <source>
        <dbReference type="ARBA" id="ARBA00023015"/>
    </source>
</evidence>
<dbReference type="Proteomes" id="UP001162802">
    <property type="component" value="Unassembled WGS sequence"/>
</dbReference>
<reference evidence="5" key="1">
    <citation type="submission" date="2022-03" db="EMBL/GenBank/DDBJ databases">
        <title>Identification of a novel bacterium isolated from mangrove sediments.</title>
        <authorList>
            <person name="Pan X."/>
        </authorList>
    </citation>
    <scope>NUCLEOTIDE SEQUENCE</scope>
    <source>
        <strain evidence="5">B2637</strain>
    </source>
</reference>
<dbReference type="InterPro" id="IPR018060">
    <property type="entry name" value="HTH_AraC"/>
</dbReference>
<dbReference type="InterPro" id="IPR032687">
    <property type="entry name" value="AraC-type_N"/>
</dbReference>
<protein>
    <submittedName>
        <fullName evidence="5">AraC family transcriptional regulator</fullName>
    </submittedName>
</protein>
<dbReference type="SUPFAM" id="SSF46689">
    <property type="entry name" value="Homeodomain-like"/>
    <property type="match status" value="1"/>
</dbReference>
<evidence type="ECO:0000256" key="2">
    <source>
        <dbReference type="ARBA" id="ARBA00023125"/>
    </source>
</evidence>
<dbReference type="EMBL" id="JALHAT010000039">
    <property type="protein sequence ID" value="MCJ1962355.1"/>
    <property type="molecule type" value="Genomic_DNA"/>
</dbReference>
<keyword evidence="1" id="KW-0805">Transcription regulation</keyword>
<dbReference type="InterPro" id="IPR009057">
    <property type="entry name" value="Homeodomain-like_sf"/>
</dbReference>
<accession>A0ABT0AGP2</accession>
<dbReference type="PANTHER" id="PTHR47894:SF4">
    <property type="entry name" value="HTH-TYPE TRANSCRIPTIONAL REGULATOR GADX"/>
    <property type="match status" value="1"/>
</dbReference>
<gene>
    <name evidence="5" type="ORF">MTR65_16805</name>
</gene>
<dbReference type="PANTHER" id="PTHR47894">
    <property type="entry name" value="HTH-TYPE TRANSCRIPTIONAL REGULATOR GADX"/>
    <property type="match status" value="1"/>
</dbReference>
<evidence type="ECO:0000313" key="5">
    <source>
        <dbReference type="EMBL" id="MCJ1962355.1"/>
    </source>
</evidence>
<comment type="caution">
    <text evidence="5">The sequence shown here is derived from an EMBL/GenBank/DDBJ whole genome shotgun (WGS) entry which is preliminary data.</text>
</comment>
<evidence type="ECO:0000256" key="3">
    <source>
        <dbReference type="ARBA" id="ARBA00023163"/>
    </source>
</evidence>
<evidence type="ECO:0000259" key="4">
    <source>
        <dbReference type="PROSITE" id="PS01124"/>
    </source>
</evidence>
<dbReference type="SMART" id="SM00342">
    <property type="entry name" value="HTH_ARAC"/>
    <property type="match status" value="1"/>
</dbReference>
<feature type="domain" description="HTH araC/xylS-type" evidence="4">
    <location>
        <begin position="251"/>
        <end position="349"/>
    </location>
</feature>
<dbReference type="Gene3D" id="1.10.10.60">
    <property type="entry name" value="Homeodomain-like"/>
    <property type="match status" value="1"/>
</dbReference>
<sequence>MSEDAIFFGLEGPLDAVPGKGQMRAANLRGFSDFARGHGRDARAILERTGIDMRALGDPDSHVGAQALVDTFEYCSSLFEDPLFGLHFAQGQDAEVFGCITALARAAADLRTAIDALVSYLPIIHSPEAAPELVEGERSAELRWGVVHDLGINDQANLQAVVLQMKLLRQLGGADFTPRYVQLAIDPRPCDVAEIERVVGCRLHVRAPVNAIGFQRAHLDLPLASSNRLLYRLLGGYLDRVRSANRITFTQRVRDYIRGDLPKGHCTIERAAERFAVSVRTLQGRLAEEQTSFSAMVEDVRRTLAESYLRRPDASLDEIAEWLGYGEQTSFGRAFKRWTGTTPQKYRQDLKV</sequence>
<dbReference type="PRINTS" id="PR00032">
    <property type="entry name" value="HTHARAC"/>
</dbReference>
<dbReference type="InterPro" id="IPR020449">
    <property type="entry name" value="Tscrpt_reg_AraC-type_HTH"/>
</dbReference>
<proteinExistence type="predicted"/>
<dbReference type="PROSITE" id="PS01124">
    <property type="entry name" value="HTH_ARAC_FAMILY_2"/>
    <property type="match status" value="1"/>
</dbReference>